<dbReference type="RefSeq" id="WP_326070271.1">
    <property type="nucleotide sequence ID" value="NZ_JARLKY010000004.1"/>
</dbReference>
<feature type="transmembrane region" description="Helical" evidence="1">
    <location>
        <begin position="51"/>
        <end position="71"/>
    </location>
</feature>
<dbReference type="CDD" id="cd21809">
    <property type="entry name" value="ABC-2_lan_permease-like"/>
    <property type="match status" value="1"/>
</dbReference>
<reference evidence="2 3" key="1">
    <citation type="submission" date="2023-03" db="EMBL/GenBank/DDBJ databases">
        <title>Bacillus Genome Sequencing.</title>
        <authorList>
            <person name="Dunlap C."/>
        </authorList>
    </citation>
    <scope>NUCLEOTIDE SEQUENCE [LARGE SCALE GENOMIC DNA]</scope>
    <source>
        <strain evidence="2 3">BD-533</strain>
    </source>
</reference>
<gene>
    <name evidence="2" type="ORF">P4I72_01595</name>
</gene>
<keyword evidence="3" id="KW-1185">Reference proteome</keyword>
<dbReference type="PANTHER" id="PTHR37305:SF1">
    <property type="entry name" value="MEMBRANE PROTEIN"/>
    <property type="match status" value="1"/>
</dbReference>
<feature type="transmembrane region" description="Helical" evidence="1">
    <location>
        <begin position="16"/>
        <end position="39"/>
    </location>
</feature>
<sequence length="249" mass="27355">MKVLALEFYKLRRKRIALMMTIFLTIELIWIFMSMSIYMSRNSGSVSWPPIIVMAASVNGLFLPVMCAIAVSRISDMEHKGNTWKLLIATSVKRSQLYLAKYICANTVLLYYVLVQAVAIAGFGIINGFDGSLPLPLMVYFIGGAVLTNLAVTALQLWVSLAVKNQAFALCLGMIGGFVGMTAGLFPAPIRRVFAWSYYSELSPVGIVYTGPTVGYSFQYASAGLLTGIWLMTIIFFAAGSIHVTRQQV</sequence>
<proteinExistence type="predicted"/>
<keyword evidence="1" id="KW-0812">Transmembrane</keyword>
<keyword evidence="1" id="KW-1133">Transmembrane helix</keyword>
<dbReference type="Proteomes" id="UP001338137">
    <property type="component" value="Unassembled WGS sequence"/>
</dbReference>
<feature type="transmembrane region" description="Helical" evidence="1">
    <location>
        <begin position="138"/>
        <end position="161"/>
    </location>
</feature>
<protein>
    <submittedName>
        <fullName evidence="2">ABC transporter permease</fullName>
    </submittedName>
</protein>
<organism evidence="2 3">
    <name type="scientific">Paenibacillus alba</name>
    <dbReference type="NCBI Taxonomy" id="1197127"/>
    <lineage>
        <taxon>Bacteria</taxon>
        <taxon>Bacillati</taxon>
        <taxon>Bacillota</taxon>
        <taxon>Bacilli</taxon>
        <taxon>Bacillales</taxon>
        <taxon>Paenibacillaceae</taxon>
        <taxon>Paenibacillus</taxon>
    </lineage>
</organism>
<dbReference type="Pfam" id="PF12730">
    <property type="entry name" value="ABC2_membrane_4"/>
    <property type="match status" value="1"/>
</dbReference>
<feature type="transmembrane region" description="Helical" evidence="1">
    <location>
        <begin position="168"/>
        <end position="190"/>
    </location>
</feature>
<dbReference type="EMBL" id="JARLKY010000004">
    <property type="protein sequence ID" value="MEC0225816.1"/>
    <property type="molecule type" value="Genomic_DNA"/>
</dbReference>
<feature type="transmembrane region" description="Helical" evidence="1">
    <location>
        <begin position="103"/>
        <end position="126"/>
    </location>
</feature>
<evidence type="ECO:0000313" key="2">
    <source>
        <dbReference type="EMBL" id="MEC0225816.1"/>
    </source>
</evidence>
<evidence type="ECO:0000256" key="1">
    <source>
        <dbReference type="SAM" id="Phobius"/>
    </source>
</evidence>
<comment type="caution">
    <text evidence="2">The sequence shown here is derived from an EMBL/GenBank/DDBJ whole genome shotgun (WGS) entry which is preliminary data.</text>
</comment>
<dbReference type="PANTHER" id="PTHR37305">
    <property type="entry name" value="INTEGRAL MEMBRANE PROTEIN-RELATED"/>
    <property type="match status" value="1"/>
</dbReference>
<keyword evidence="1" id="KW-0472">Membrane</keyword>
<evidence type="ECO:0000313" key="3">
    <source>
        <dbReference type="Proteomes" id="UP001338137"/>
    </source>
</evidence>
<feature type="transmembrane region" description="Helical" evidence="1">
    <location>
        <begin position="218"/>
        <end position="239"/>
    </location>
</feature>
<accession>A0ABU6FVA8</accession>
<name>A0ABU6FVA8_9BACL</name>